<keyword evidence="3" id="KW-1185">Reference proteome</keyword>
<dbReference type="Proteomes" id="UP001295444">
    <property type="component" value="Chromosome 10"/>
</dbReference>
<evidence type="ECO:0000313" key="2">
    <source>
        <dbReference type="EMBL" id="CAH2319655.1"/>
    </source>
</evidence>
<feature type="signal peptide" evidence="1">
    <location>
        <begin position="1"/>
        <end position="15"/>
    </location>
</feature>
<evidence type="ECO:0008006" key="4">
    <source>
        <dbReference type="Google" id="ProtNLM"/>
    </source>
</evidence>
<proteinExistence type="predicted"/>
<dbReference type="EMBL" id="OW240921">
    <property type="protein sequence ID" value="CAH2319655.1"/>
    <property type="molecule type" value="Genomic_DNA"/>
</dbReference>
<evidence type="ECO:0000256" key="1">
    <source>
        <dbReference type="SAM" id="SignalP"/>
    </source>
</evidence>
<protein>
    <recommendedName>
        <fullName evidence="4">Secreted protein</fullName>
    </recommendedName>
</protein>
<accession>A0AAD1T5Q7</accession>
<organism evidence="2 3">
    <name type="scientific">Pelobates cultripes</name>
    <name type="common">Western spadefoot toad</name>
    <dbReference type="NCBI Taxonomy" id="61616"/>
    <lineage>
        <taxon>Eukaryota</taxon>
        <taxon>Metazoa</taxon>
        <taxon>Chordata</taxon>
        <taxon>Craniata</taxon>
        <taxon>Vertebrata</taxon>
        <taxon>Euteleostomi</taxon>
        <taxon>Amphibia</taxon>
        <taxon>Batrachia</taxon>
        <taxon>Anura</taxon>
        <taxon>Pelobatoidea</taxon>
        <taxon>Pelobatidae</taxon>
        <taxon>Pelobates</taxon>
    </lineage>
</organism>
<evidence type="ECO:0000313" key="3">
    <source>
        <dbReference type="Proteomes" id="UP001295444"/>
    </source>
</evidence>
<name>A0AAD1T5Q7_PELCU</name>
<keyword evidence="1" id="KW-0732">Signal</keyword>
<gene>
    <name evidence="2" type="ORF">PECUL_23A020241</name>
</gene>
<feature type="chain" id="PRO_5042024264" description="Secreted protein" evidence="1">
    <location>
        <begin position="16"/>
        <end position="177"/>
    </location>
</feature>
<reference evidence="2" key="1">
    <citation type="submission" date="2022-03" db="EMBL/GenBank/DDBJ databases">
        <authorList>
            <person name="Alioto T."/>
            <person name="Alioto T."/>
            <person name="Gomez Garrido J."/>
        </authorList>
    </citation>
    <scope>NUCLEOTIDE SEQUENCE</scope>
</reference>
<dbReference type="AlphaFoldDB" id="A0AAD1T5Q7"/>
<sequence length="177" mass="19392">MRALCTLSLFESVSLLSPSLPLSLSLSLVEPYLTIKINSKLGEILEDPRGSLVNRSKENAKGPTFGQFPRPCFGSHLLGLCRLLSSSLSPEASYTLSSSPKHYHLSLPPFFSPQLHLCVSFYCPFKKKSDHSVLQSSTTPRPLLGHLWSIKLTVLLSRTGWGTGRTGDPLDLRIGSP</sequence>